<organism evidence="2 3">
    <name type="scientific">Gigaspora margarita</name>
    <dbReference type="NCBI Taxonomy" id="4874"/>
    <lineage>
        <taxon>Eukaryota</taxon>
        <taxon>Fungi</taxon>
        <taxon>Fungi incertae sedis</taxon>
        <taxon>Mucoromycota</taxon>
        <taxon>Glomeromycotina</taxon>
        <taxon>Glomeromycetes</taxon>
        <taxon>Diversisporales</taxon>
        <taxon>Gigasporaceae</taxon>
        <taxon>Gigaspora</taxon>
    </lineage>
</organism>
<dbReference type="Proteomes" id="UP000439903">
    <property type="component" value="Unassembled WGS sequence"/>
</dbReference>
<dbReference type="Gene3D" id="1.20.1280.50">
    <property type="match status" value="1"/>
</dbReference>
<evidence type="ECO:0000313" key="2">
    <source>
        <dbReference type="EMBL" id="KAF0387217.1"/>
    </source>
</evidence>
<evidence type="ECO:0000259" key="1">
    <source>
        <dbReference type="Pfam" id="PF12937"/>
    </source>
</evidence>
<evidence type="ECO:0000313" key="3">
    <source>
        <dbReference type="Proteomes" id="UP000439903"/>
    </source>
</evidence>
<dbReference type="InterPro" id="IPR001810">
    <property type="entry name" value="F-box_dom"/>
</dbReference>
<dbReference type="InterPro" id="IPR036047">
    <property type="entry name" value="F-box-like_dom_sf"/>
</dbReference>
<protein>
    <recommendedName>
        <fullName evidence="1">F-box domain-containing protein</fullName>
    </recommendedName>
</protein>
<gene>
    <name evidence="2" type="ORF">F8M41_011260</name>
</gene>
<dbReference type="OrthoDB" id="2430469at2759"/>
<dbReference type="SUPFAM" id="SSF81383">
    <property type="entry name" value="F-box domain"/>
    <property type="match status" value="1"/>
</dbReference>
<reference evidence="2 3" key="1">
    <citation type="journal article" date="2019" name="Environ. Microbiol.">
        <title>At the nexus of three kingdoms: the genome of the mycorrhizal fungus Gigaspora margarita provides insights into plant, endobacterial and fungal interactions.</title>
        <authorList>
            <person name="Venice F."/>
            <person name="Ghignone S."/>
            <person name="Salvioli di Fossalunga A."/>
            <person name="Amselem J."/>
            <person name="Novero M."/>
            <person name="Xianan X."/>
            <person name="Sedzielewska Toro K."/>
            <person name="Morin E."/>
            <person name="Lipzen A."/>
            <person name="Grigoriev I.V."/>
            <person name="Henrissat B."/>
            <person name="Martin F.M."/>
            <person name="Bonfante P."/>
        </authorList>
    </citation>
    <scope>NUCLEOTIDE SEQUENCE [LARGE SCALE GENOMIC DNA]</scope>
    <source>
        <strain evidence="2 3">BEG34</strain>
    </source>
</reference>
<dbReference type="Pfam" id="PF12937">
    <property type="entry name" value="F-box-like"/>
    <property type="match status" value="1"/>
</dbReference>
<feature type="domain" description="F-box" evidence="1">
    <location>
        <begin position="3"/>
        <end position="45"/>
    </location>
</feature>
<sequence>MMKLPNECFVYIFNNLQKDYKSLYSCLLVNRHWCRIVVPILWSDIANKLNKSKLINTCLLALNAEEQASLTPLNINLPNNLEPLLFEYTSYTTTVSSSLNDGIIKWLKINGYEKDVRIFGSGGLGKKIRL</sequence>
<dbReference type="EMBL" id="WTPW01002307">
    <property type="protein sequence ID" value="KAF0387217.1"/>
    <property type="molecule type" value="Genomic_DNA"/>
</dbReference>
<proteinExistence type="predicted"/>
<dbReference type="CDD" id="cd09917">
    <property type="entry name" value="F-box_SF"/>
    <property type="match status" value="1"/>
</dbReference>
<accession>A0A8H3WZL6</accession>
<dbReference type="AlphaFoldDB" id="A0A8H3WZL6"/>
<comment type="caution">
    <text evidence="2">The sequence shown here is derived from an EMBL/GenBank/DDBJ whole genome shotgun (WGS) entry which is preliminary data.</text>
</comment>
<name>A0A8H3WZL6_GIGMA</name>
<keyword evidence="3" id="KW-1185">Reference proteome</keyword>